<feature type="compositionally biased region" description="Basic residues" evidence="1">
    <location>
        <begin position="86"/>
        <end position="112"/>
    </location>
</feature>
<evidence type="ECO:0000256" key="1">
    <source>
        <dbReference type="SAM" id="MobiDB-lite"/>
    </source>
</evidence>
<gene>
    <name evidence="2" type="ORF">MCHLO_00741</name>
</gene>
<evidence type="ECO:0000313" key="2">
    <source>
        <dbReference type="EMBL" id="GAT43048.1"/>
    </source>
</evidence>
<dbReference type="Proteomes" id="UP000815677">
    <property type="component" value="Unassembled WGS sequence"/>
</dbReference>
<protein>
    <submittedName>
        <fullName evidence="2">Uncharacterized protein</fullName>
    </submittedName>
</protein>
<name>A0ABQ0KVS6_MYCCL</name>
<organism evidence="2 3">
    <name type="scientific">Mycena chlorophos</name>
    <name type="common">Agaric fungus</name>
    <name type="synonym">Agaricus chlorophos</name>
    <dbReference type="NCBI Taxonomy" id="658473"/>
    <lineage>
        <taxon>Eukaryota</taxon>
        <taxon>Fungi</taxon>
        <taxon>Dikarya</taxon>
        <taxon>Basidiomycota</taxon>
        <taxon>Agaricomycotina</taxon>
        <taxon>Agaricomycetes</taxon>
        <taxon>Agaricomycetidae</taxon>
        <taxon>Agaricales</taxon>
        <taxon>Marasmiineae</taxon>
        <taxon>Mycenaceae</taxon>
        <taxon>Mycena</taxon>
    </lineage>
</organism>
<sequence length="565" mass="61942">MMPKTRLRSQNRFKDVLARAGPIAQVGGREPVVVKSKSEVSSVPVITPGSCSQLPCLLPEPAATRRVRPPRVLQTPQQANILLKRPRTSHSRPHDRFKRASSRRRERVHRGLARSSTLSGHCLGVTQLPRLGEIYRCSSTPAPNTTALSASIFTPSLDTFYTLRSYQLHRSSRVSVSRPSRVGVVQLPAYNTPTKLCETAQSEHFRMPRRPRAQRNSARPGTDLATTFPGCLLVDGIAVIRWIHCSGGRMCMPSSTTIRSLAQCSKTFPPDPSFLYLHSGRSCPFANAYLGPVYPRADACGAKRPPSQDEHREWPSSARFTAPEVLCALAHDDYSIIATCISYAGSPGGGNLYAYDESGSIVGRSKQSFYDAIAVLPIFTYHPTLFTLAHPRYRPLNLPPAFSFVASTSISSVFTSTNGLCTIPPSLLLVLHFLLFSLPMARGEGRIDRAVFRCGDGNEARTPRAFGVALPMPANLFGTVVCLRGDYAHHLPGADEAIFELEFHPAPGCLQPPSHSAPRRLPQLPYIAFSPPRAFKPTTYIISCILPPPPSPSYDGSLCRHIRVT</sequence>
<evidence type="ECO:0000313" key="3">
    <source>
        <dbReference type="Proteomes" id="UP000815677"/>
    </source>
</evidence>
<accession>A0ABQ0KVS6</accession>
<reference evidence="2" key="1">
    <citation type="submission" date="2014-09" db="EMBL/GenBank/DDBJ databases">
        <title>Genome sequence of the luminous mushroom Mycena chlorophos for searching fungal bioluminescence genes.</title>
        <authorList>
            <person name="Tanaka Y."/>
            <person name="Kasuga D."/>
            <person name="Oba Y."/>
            <person name="Hase S."/>
            <person name="Sato K."/>
            <person name="Oba Y."/>
            <person name="Sakakibara Y."/>
        </authorList>
    </citation>
    <scope>NUCLEOTIDE SEQUENCE</scope>
</reference>
<proteinExistence type="predicted"/>
<dbReference type="EMBL" id="DF838509">
    <property type="protein sequence ID" value="GAT43048.1"/>
    <property type="molecule type" value="Genomic_DNA"/>
</dbReference>
<feature type="region of interest" description="Disordered" evidence="1">
    <location>
        <begin position="86"/>
        <end position="113"/>
    </location>
</feature>
<keyword evidence="3" id="KW-1185">Reference proteome</keyword>